<keyword evidence="2" id="KW-1185">Reference proteome</keyword>
<gene>
    <name evidence="1" type="ORF">BXY75_2774</name>
</gene>
<sequence length="234" mass="27688">MKLAIMQPYFFPYVGYFQLLQAVDTFIFYDDVNFIKKGWINRNNILINNEAFLFSVPCKNASQNKLINEIQINFDINEKNRFLKRIELAYKKAPYFDEFYPLLHDFIMEENSKYISSLAANSVRFISEYLGMQKSFAYSSEIHSDSRGLEKQERLRVIAKKEKADTYINASGGRPLYTKDNFKQDDIKLKFLIGDNIKYHQYDSSFVPWLSIIDILMFNNISQTNNFLHQYSLE</sequence>
<dbReference type="RefSeq" id="WP_121908309.1">
    <property type="nucleotide sequence ID" value="NZ_REFC01000014.1"/>
</dbReference>
<dbReference type="EMBL" id="REFC01000014">
    <property type="protein sequence ID" value="RMA57966.1"/>
    <property type="molecule type" value="Genomic_DNA"/>
</dbReference>
<dbReference type="Pfam" id="PF08889">
    <property type="entry name" value="WbqC"/>
    <property type="match status" value="1"/>
</dbReference>
<name>A0A3L9YB59_9FLAO</name>
<organism evidence="1 2">
    <name type="scientific">Ulvibacter antarcticus</name>
    <dbReference type="NCBI Taxonomy" id="442714"/>
    <lineage>
        <taxon>Bacteria</taxon>
        <taxon>Pseudomonadati</taxon>
        <taxon>Bacteroidota</taxon>
        <taxon>Flavobacteriia</taxon>
        <taxon>Flavobacteriales</taxon>
        <taxon>Flavobacteriaceae</taxon>
        <taxon>Ulvibacter</taxon>
    </lineage>
</organism>
<accession>A0A3L9YB59</accession>
<protein>
    <submittedName>
        <fullName evidence="1">WbqC-like protein</fullName>
    </submittedName>
</protein>
<proteinExistence type="predicted"/>
<comment type="caution">
    <text evidence="1">The sequence shown here is derived from an EMBL/GenBank/DDBJ whole genome shotgun (WGS) entry which is preliminary data.</text>
</comment>
<dbReference type="OrthoDB" id="3611744at2"/>
<reference evidence="1 2" key="1">
    <citation type="submission" date="2018-10" db="EMBL/GenBank/DDBJ databases">
        <title>Genomic Encyclopedia of Archaeal and Bacterial Type Strains, Phase II (KMG-II): from individual species to whole genera.</title>
        <authorList>
            <person name="Goeker M."/>
        </authorList>
    </citation>
    <scope>NUCLEOTIDE SEQUENCE [LARGE SCALE GENOMIC DNA]</scope>
    <source>
        <strain evidence="1 2">DSM 23424</strain>
    </source>
</reference>
<evidence type="ECO:0000313" key="1">
    <source>
        <dbReference type="EMBL" id="RMA57966.1"/>
    </source>
</evidence>
<dbReference type="Proteomes" id="UP000271339">
    <property type="component" value="Unassembled WGS sequence"/>
</dbReference>
<evidence type="ECO:0000313" key="2">
    <source>
        <dbReference type="Proteomes" id="UP000271339"/>
    </source>
</evidence>
<dbReference type="InterPro" id="IPR014985">
    <property type="entry name" value="WbqC"/>
</dbReference>
<dbReference type="AlphaFoldDB" id="A0A3L9YB59"/>